<organism evidence="1">
    <name type="scientific">Lepeophtheirus salmonis</name>
    <name type="common">Salmon louse</name>
    <name type="synonym">Caligus salmonis</name>
    <dbReference type="NCBI Taxonomy" id="72036"/>
    <lineage>
        <taxon>Eukaryota</taxon>
        <taxon>Metazoa</taxon>
        <taxon>Ecdysozoa</taxon>
        <taxon>Arthropoda</taxon>
        <taxon>Crustacea</taxon>
        <taxon>Multicrustacea</taxon>
        <taxon>Hexanauplia</taxon>
        <taxon>Copepoda</taxon>
        <taxon>Siphonostomatoida</taxon>
        <taxon>Caligidae</taxon>
        <taxon>Lepeophtheirus</taxon>
    </lineage>
</organism>
<evidence type="ECO:0000313" key="1">
    <source>
        <dbReference type="EMBL" id="CDW22788.1"/>
    </source>
</evidence>
<sequence>KRSNRTGTHSSHLASERCHCCCTIKPSRVFILFFLFLCVDIPETCIKNHPTL</sequence>
<name>A0A0K2T9U6_LEPSM</name>
<protein>
    <submittedName>
        <fullName evidence="1">Uncharacterized protein</fullName>
    </submittedName>
</protein>
<dbReference type="EMBL" id="HACA01005427">
    <property type="protein sequence ID" value="CDW22788.1"/>
    <property type="molecule type" value="Transcribed_RNA"/>
</dbReference>
<reference evidence="1" key="1">
    <citation type="submission" date="2014-05" db="EMBL/GenBank/DDBJ databases">
        <authorList>
            <person name="Chronopoulou M."/>
        </authorList>
    </citation>
    <scope>NUCLEOTIDE SEQUENCE</scope>
    <source>
        <tissue evidence="1">Whole organism</tissue>
    </source>
</reference>
<proteinExistence type="predicted"/>
<dbReference type="AlphaFoldDB" id="A0A0K2T9U6"/>
<feature type="non-terminal residue" evidence="1">
    <location>
        <position position="1"/>
    </location>
</feature>
<accession>A0A0K2T9U6</accession>